<organism evidence="1 2">
    <name type="scientific">Hyaloscypha hepaticicola</name>
    <dbReference type="NCBI Taxonomy" id="2082293"/>
    <lineage>
        <taxon>Eukaryota</taxon>
        <taxon>Fungi</taxon>
        <taxon>Dikarya</taxon>
        <taxon>Ascomycota</taxon>
        <taxon>Pezizomycotina</taxon>
        <taxon>Leotiomycetes</taxon>
        <taxon>Helotiales</taxon>
        <taxon>Hyaloscyphaceae</taxon>
        <taxon>Hyaloscypha</taxon>
    </lineage>
</organism>
<dbReference type="Proteomes" id="UP000235672">
    <property type="component" value="Unassembled WGS sequence"/>
</dbReference>
<dbReference type="SUPFAM" id="SSF52833">
    <property type="entry name" value="Thioredoxin-like"/>
    <property type="match status" value="1"/>
</dbReference>
<keyword evidence="2" id="KW-1185">Reference proteome</keyword>
<dbReference type="PANTHER" id="PTHR36057">
    <property type="match status" value="1"/>
</dbReference>
<reference evidence="1 2" key="1">
    <citation type="submission" date="2016-05" db="EMBL/GenBank/DDBJ databases">
        <title>A degradative enzymes factory behind the ericoid mycorrhizal symbiosis.</title>
        <authorList>
            <consortium name="DOE Joint Genome Institute"/>
            <person name="Martino E."/>
            <person name="Morin E."/>
            <person name="Grelet G."/>
            <person name="Kuo A."/>
            <person name="Kohler A."/>
            <person name="Daghino S."/>
            <person name="Barry K."/>
            <person name="Choi C."/>
            <person name="Cichocki N."/>
            <person name="Clum A."/>
            <person name="Copeland A."/>
            <person name="Hainaut M."/>
            <person name="Haridas S."/>
            <person name="Labutti K."/>
            <person name="Lindquist E."/>
            <person name="Lipzen A."/>
            <person name="Khouja H.-R."/>
            <person name="Murat C."/>
            <person name="Ohm R."/>
            <person name="Olson A."/>
            <person name="Spatafora J."/>
            <person name="Veneault-Fourrey C."/>
            <person name="Henrissat B."/>
            <person name="Grigoriev I."/>
            <person name="Martin F."/>
            <person name="Perotto S."/>
        </authorList>
    </citation>
    <scope>NUCLEOTIDE SEQUENCE [LARGE SCALE GENOMIC DNA]</scope>
    <source>
        <strain evidence="1 2">UAMH 7357</strain>
    </source>
</reference>
<dbReference type="STRING" id="1745343.A0A2J6PIE0"/>
<accession>A0A2J6PIE0</accession>
<evidence type="ECO:0000313" key="1">
    <source>
        <dbReference type="EMBL" id="PMD13749.1"/>
    </source>
</evidence>
<gene>
    <name evidence="1" type="ORF">NA56DRAFT_651539</name>
</gene>
<sequence>MDALKNFLSHKNTASPLTVFTSGESNNRHALTAMGRDDEPLTVIELFQSQGCSSCPPTETNLHTLLPQNPNLLLLTYDVTYWDHLGWTDTFGNKLWDHRQRAYSTKWGRRSVFTPQVVIDGVADGVGHGKNEMLEIVARAKRERLDLGMRVEIFVEGRELMIGGRAGEWGMYDVLLAVFDPREQSVEIKRGENMGRTLAHWNLVKEIRKIGEWRGGNARVGLPESLEDGLERVVILQAGAGGAISAAHRI</sequence>
<dbReference type="InterPro" id="IPR010634">
    <property type="entry name" value="DUF1223"/>
</dbReference>
<name>A0A2J6PIE0_9HELO</name>
<dbReference type="AlphaFoldDB" id="A0A2J6PIE0"/>
<dbReference type="EMBL" id="KZ613528">
    <property type="protein sequence ID" value="PMD13749.1"/>
    <property type="molecule type" value="Genomic_DNA"/>
</dbReference>
<dbReference type="InterPro" id="IPR036249">
    <property type="entry name" value="Thioredoxin-like_sf"/>
</dbReference>
<protein>
    <submittedName>
        <fullName evidence="1">DUF1223-domain-containing protein</fullName>
    </submittedName>
</protein>
<evidence type="ECO:0000313" key="2">
    <source>
        <dbReference type="Proteomes" id="UP000235672"/>
    </source>
</evidence>
<dbReference type="OrthoDB" id="938668at2759"/>
<dbReference type="Pfam" id="PF06764">
    <property type="entry name" value="DUF1223"/>
    <property type="match status" value="1"/>
</dbReference>
<proteinExistence type="predicted"/>
<dbReference type="PANTHER" id="PTHR36057:SF1">
    <property type="entry name" value="LIPOPROTEIN LIPID ATTACHMENT SITE-LIKE PROTEIN, PUTATIVE (DUF1223)-RELATED"/>
    <property type="match status" value="1"/>
</dbReference>